<dbReference type="PANTHER" id="PTHR12086:SF9">
    <property type="entry name" value="EF-HAND DOMAIN-CONTAINING PROTEIN 1"/>
    <property type="match status" value="1"/>
</dbReference>
<proteinExistence type="predicted"/>
<dbReference type="Gene3D" id="2.30.29.170">
    <property type="match status" value="2"/>
</dbReference>
<dbReference type="Proteomes" id="UP000005239">
    <property type="component" value="Unassembled WGS sequence"/>
</dbReference>
<dbReference type="FunFam" id="2.30.29.170:FF:000007">
    <property type="entry name" value="EF-Hand domain-Containing protein 1 homolog"/>
    <property type="match status" value="1"/>
</dbReference>
<organism evidence="6 7">
    <name type="scientific">Pristionchus pacificus</name>
    <name type="common">Parasitic nematode worm</name>
    <dbReference type="NCBI Taxonomy" id="54126"/>
    <lineage>
        <taxon>Eukaryota</taxon>
        <taxon>Metazoa</taxon>
        <taxon>Ecdysozoa</taxon>
        <taxon>Nematoda</taxon>
        <taxon>Chromadorea</taxon>
        <taxon>Rhabditida</taxon>
        <taxon>Rhabditina</taxon>
        <taxon>Diplogasteromorpha</taxon>
        <taxon>Diplogasteroidea</taxon>
        <taxon>Neodiplogasteridae</taxon>
        <taxon>Pristionchus</taxon>
    </lineage>
</organism>
<dbReference type="GO" id="GO:0060285">
    <property type="term" value="P:cilium-dependent cell motility"/>
    <property type="evidence" value="ECO:0000318"/>
    <property type="project" value="GO_Central"/>
</dbReference>
<dbReference type="OrthoDB" id="10255210at2759"/>
<dbReference type="GO" id="GO:0007052">
    <property type="term" value="P:mitotic spindle organization"/>
    <property type="evidence" value="ECO:0000318"/>
    <property type="project" value="GO_Central"/>
</dbReference>
<sequence>MQRHLSMSLEDVPTADILDKFGSDPRNPSLHRTQKLHYENGEMYIRDNPPIVDHYPKPHSMISGCKKGELLHELDADVGGKQLHFTVYAQEKGNEGLGLDRMAQRVRLLRLFYHLDSDTLSLYEPPQDNSGCMQGRIFRSQRVPRPARVGAPFLHWSELRLGVDVDLFGTKYRLARCDNYTRRFLEGHGIAVGDEENIPEDPWLVSRRRTEAAPRPESQKSFVNQPPLLFFRLAWLDQATDFYRGRQRRLFKMTVYCGDHTVCLHEETEGFEGQLFLRRIRLPKVITHDGVLRHYRSWDFRPGIWIHVFARDMFVVGCASEETRRYIEQQFGGESADVEIDWKQLAVGPPPVDYIFTPQKITFLCEMENPPPTLAGLTFIMVFDMNKRTVDVSECSRQRKWSVGRHFLTAVETTLGENQFHVGAAISLFRWRFKLIEAEMRTAEYLKFRRGREDGR</sequence>
<protein>
    <submittedName>
        <fullName evidence="6">Uncharacterized protein</fullName>
    </submittedName>
</protein>
<evidence type="ECO:0000256" key="3">
    <source>
        <dbReference type="ARBA" id="ARBA00022737"/>
    </source>
</evidence>
<dbReference type="PROSITE" id="PS51336">
    <property type="entry name" value="DM10"/>
    <property type="match status" value="3"/>
</dbReference>
<dbReference type="Pfam" id="PF06565">
    <property type="entry name" value="DM10_dom"/>
    <property type="match status" value="2"/>
</dbReference>
<evidence type="ECO:0000256" key="1">
    <source>
        <dbReference type="ARBA" id="ARBA00004430"/>
    </source>
</evidence>
<evidence type="ECO:0000256" key="2">
    <source>
        <dbReference type="ARBA" id="ARBA00022490"/>
    </source>
</evidence>
<reference evidence="7" key="1">
    <citation type="journal article" date="2008" name="Nat. Genet.">
        <title>The Pristionchus pacificus genome provides a unique perspective on nematode lifestyle and parasitism.</title>
        <authorList>
            <person name="Dieterich C."/>
            <person name="Clifton S.W."/>
            <person name="Schuster L.N."/>
            <person name="Chinwalla A."/>
            <person name="Delehaunty K."/>
            <person name="Dinkelacker I."/>
            <person name="Fulton L."/>
            <person name="Fulton R."/>
            <person name="Godfrey J."/>
            <person name="Minx P."/>
            <person name="Mitreva M."/>
            <person name="Roeseler W."/>
            <person name="Tian H."/>
            <person name="Witte H."/>
            <person name="Yang S.P."/>
            <person name="Wilson R.K."/>
            <person name="Sommer R.J."/>
        </authorList>
    </citation>
    <scope>NUCLEOTIDE SEQUENCE [LARGE SCALE GENOMIC DNA]</scope>
    <source>
        <strain evidence="7">PS312</strain>
    </source>
</reference>
<dbReference type="GO" id="GO:0000281">
    <property type="term" value="P:mitotic cytokinesis"/>
    <property type="evidence" value="ECO:0000318"/>
    <property type="project" value="GO_Central"/>
</dbReference>
<evidence type="ECO:0000256" key="5">
    <source>
        <dbReference type="ARBA" id="ARBA00023273"/>
    </source>
</evidence>
<gene>
    <name evidence="6" type="primary">WBGene00092571</name>
</gene>
<dbReference type="SMART" id="SM00676">
    <property type="entry name" value="DM10"/>
    <property type="match status" value="2"/>
</dbReference>
<keyword evidence="2" id="KW-0963">Cytoplasm</keyword>
<dbReference type="InterPro" id="IPR040193">
    <property type="entry name" value="EFHC1/EFHC2/EFHB"/>
</dbReference>
<evidence type="ECO:0000256" key="4">
    <source>
        <dbReference type="ARBA" id="ARBA00023212"/>
    </source>
</evidence>
<comment type="subcellular location">
    <subcellularLocation>
        <location evidence="1">Cytoplasm</location>
        <location evidence="1">Cytoskeleton</location>
        <location evidence="1">Cilium axoneme</location>
    </subcellularLocation>
</comment>
<dbReference type="GO" id="GO:0072686">
    <property type="term" value="C:mitotic spindle"/>
    <property type="evidence" value="ECO:0000318"/>
    <property type="project" value="GO_Central"/>
</dbReference>
<dbReference type="GO" id="GO:0005930">
    <property type="term" value="C:axoneme"/>
    <property type="evidence" value="ECO:0000318"/>
    <property type="project" value="GO_Central"/>
</dbReference>
<dbReference type="PANTHER" id="PTHR12086">
    <property type="entry name" value="EF-HAND DOMAIN C-TERMINAL CONTAINING PROTEIN"/>
    <property type="match status" value="1"/>
</dbReference>
<name>A0A2A6C8B0_PRIPA</name>
<accession>A0A8R1Y3X6</accession>
<keyword evidence="7" id="KW-1185">Reference proteome</keyword>
<dbReference type="AlphaFoldDB" id="A0A2A6C8B0"/>
<keyword evidence="3" id="KW-0677">Repeat</keyword>
<evidence type="ECO:0000313" key="6">
    <source>
        <dbReference type="EnsemblMetazoa" id="PPA03017.1"/>
    </source>
</evidence>
<accession>A0A2A6C8B0</accession>
<dbReference type="GO" id="GO:0043014">
    <property type="term" value="F:alpha-tubulin binding"/>
    <property type="evidence" value="ECO:0000318"/>
    <property type="project" value="GO_Central"/>
</dbReference>
<reference evidence="6" key="2">
    <citation type="submission" date="2022-06" db="UniProtKB">
        <authorList>
            <consortium name="EnsemblMetazoa"/>
        </authorList>
    </citation>
    <scope>IDENTIFICATION</scope>
    <source>
        <strain evidence="6">PS312</strain>
    </source>
</reference>
<evidence type="ECO:0000313" key="7">
    <source>
        <dbReference type="Proteomes" id="UP000005239"/>
    </source>
</evidence>
<keyword evidence="5" id="KW-0966">Cell projection</keyword>
<dbReference type="EnsemblMetazoa" id="PPA03017.1">
    <property type="protein sequence ID" value="PPA03017.1"/>
    <property type="gene ID" value="WBGene00092571"/>
</dbReference>
<keyword evidence="4" id="KW-0206">Cytoskeleton</keyword>
<dbReference type="InterPro" id="IPR006602">
    <property type="entry name" value="DM10_dom"/>
</dbReference>